<evidence type="ECO:0000313" key="3">
    <source>
        <dbReference type="Proteomes" id="UP001211065"/>
    </source>
</evidence>
<keyword evidence="1" id="KW-1133">Transmembrane helix</keyword>
<dbReference type="EMBL" id="JADGJW010000003">
    <property type="protein sequence ID" value="KAJ3228321.1"/>
    <property type="molecule type" value="Genomic_DNA"/>
</dbReference>
<keyword evidence="1" id="KW-0472">Membrane</keyword>
<dbReference type="AlphaFoldDB" id="A0AAD5UC27"/>
<name>A0AAD5UC27_9FUNG</name>
<organism evidence="2 3">
    <name type="scientific">Clydaea vesicula</name>
    <dbReference type="NCBI Taxonomy" id="447962"/>
    <lineage>
        <taxon>Eukaryota</taxon>
        <taxon>Fungi</taxon>
        <taxon>Fungi incertae sedis</taxon>
        <taxon>Chytridiomycota</taxon>
        <taxon>Chytridiomycota incertae sedis</taxon>
        <taxon>Chytridiomycetes</taxon>
        <taxon>Lobulomycetales</taxon>
        <taxon>Lobulomycetaceae</taxon>
        <taxon>Clydaea</taxon>
    </lineage>
</organism>
<proteinExistence type="predicted"/>
<accession>A0AAD5UC27</accession>
<keyword evidence="1" id="KW-0812">Transmembrane</keyword>
<protein>
    <submittedName>
        <fullName evidence="2">Uncharacterized protein</fullName>
    </submittedName>
</protein>
<dbReference type="Proteomes" id="UP001211065">
    <property type="component" value="Unassembled WGS sequence"/>
</dbReference>
<evidence type="ECO:0000256" key="1">
    <source>
        <dbReference type="SAM" id="Phobius"/>
    </source>
</evidence>
<gene>
    <name evidence="2" type="ORF">HK099_004314</name>
</gene>
<comment type="caution">
    <text evidence="2">The sequence shown here is derived from an EMBL/GenBank/DDBJ whole genome shotgun (WGS) entry which is preliminary data.</text>
</comment>
<feature type="transmembrane region" description="Helical" evidence="1">
    <location>
        <begin position="150"/>
        <end position="170"/>
    </location>
</feature>
<keyword evidence="3" id="KW-1185">Reference proteome</keyword>
<evidence type="ECO:0000313" key="2">
    <source>
        <dbReference type="EMBL" id="KAJ3228321.1"/>
    </source>
</evidence>
<reference evidence="2" key="1">
    <citation type="submission" date="2020-05" db="EMBL/GenBank/DDBJ databases">
        <title>Phylogenomic resolution of chytrid fungi.</title>
        <authorList>
            <person name="Stajich J.E."/>
            <person name="Amses K."/>
            <person name="Simmons R."/>
            <person name="Seto K."/>
            <person name="Myers J."/>
            <person name="Bonds A."/>
            <person name="Quandt C.A."/>
            <person name="Barry K."/>
            <person name="Liu P."/>
            <person name="Grigoriev I."/>
            <person name="Longcore J.E."/>
            <person name="James T.Y."/>
        </authorList>
    </citation>
    <scope>NUCLEOTIDE SEQUENCE</scope>
    <source>
        <strain evidence="2">JEL0476</strain>
    </source>
</reference>
<sequence length="291" mass="31904">MAKKDKPTLTESSVELDITTDTPNASQCLKVLCAVTNYCDSSNGKCLNFTGILESCKSNEECGPDRYCGLSKKKNFGYIGDFESSKSSEFSTVCRYNGSGIVKQKCLDTTDCKQDLFCYNDVCTIRATPGVTSFRSKDSNSYPVFSNTSIVLFGSSLILFTFFALLCFGLKRHMIKATALNEDPNIADTTTSDAVSVKSIDTLPTYRTSVTVVSQYEAPTYSQLDENEIDVVSLPTHSRNSTISNLDRSSIVQLDTLESNESSDQLIRSNSVHSIISLPPTYDNATTVHVD</sequence>